<keyword evidence="2 5" id="KW-0812">Transmembrane</keyword>
<sequence length="394" mass="43931">MEGTEAKDSESRDWDNGDSGLRQRRHRLSTFVRTLEERYHAKTLLYLLKTGVPICNWLIDYDWKESFFADMSAGLTLAVFMVPTGIAHAGICGVEPVYGLYTSIFPTFLYMIFGNSKYNALGPFAILSVLTHSIIEKIQTAEMETQIMYNNTLYKSVGTVDPASNITFITSMDDFVPIRPIHIATTVMFLSGIFHIFLGVVRADFLSCYLSEQVMSGFVVGGFVHVFFSQIGECLGIKLPPRDGPGSLLFRVQDLFERLPETQFATFLISLASLAFLTFSRHVLDPWLSSVFEFPIPYELLLASFPPPALPRFELIPSIFVTTLGITIVTVAIHLTVVKIVENKHHEPINSCHELYSLGIVGVLSSAFPVFPVTSIFARTLVGSPDKNTTQVTD</sequence>
<comment type="subcellular location">
    <subcellularLocation>
        <location evidence="1">Membrane</location>
        <topology evidence="1">Multi-pass membrane protein</topology>
    </subcellularLocation>
</comment>
<keyword evidence="4 5" id="KW-0472">Membrane</keyword>
<evidence type="ECO:0000256" key="5">
    <source>
        <dbReference type="SAM" id="Phobius"/>
    </source>
</evidence>
<feature type="transmembrane region" description="Helical" evidence="5">
    <location>
        <begin position="315"/>
        <end position="335"/>
    </location>
</feature>
<feature type="transmembrane region" description="Helical" evidence="5">
    <location>
        <begin position="181"/>
        <end position="201"/>
    </location>
</feature>
<evidence type="ECO:0000259" key="6">
    <source>
        <dbReference type="Pfam" id="PF00916"/>
    </source>
</evidence>
<dbReference type="Proteomes" id="UP000614601">
    <property type="component" value="Unassembled WGS sequence"/>
</dbReference>
<protein>
    <recommendedName>
        <fullName evidence="6">SLC26A/SulP transporter domain-containing protein</fullName>
    </recommendedName>
</protein>
<dbReference type="AlphaFoldDB" id="A0A811K5R9"/>
<evidence type="ECO:0000256" key="3">
    <source>
        <dbReference type="ARBA" id="ARBA00022989"/>
    </source>
</evidence>
<feature type="transmembrane region" description="Helical" evidence="5">
    <location>
        <begin position="355"/>
        <end position="378"/>
    </location>
</feature>
<accession>A0A811K5R9</accession>
<keyword evidence="3 5" id="KW-1133">Transmembrane helix</keyword>
<feature type="domain" description="SLC26A/SulP transporter" evidence="6">
    <location>
        <begin position="67"/>
        <end position="302"/>
    </location>
</feature>
<dbReference type="InterPro" id="IPR001902">
    <property type="entry name" value="SLC26A/SulP_fam"/>
</dbReference>
<dbReference type="GO" id="GO:0016020">
    <property type="term" value="C:membrane"/>
    <property type="evidence" value="ECO:0007669"/>
    <property type="project" value="UniProtKB-SubCell"/>
</dbReference>
<comment type="caution">
    <text evidence="7">The sequence shown here is derived from an EMBL/GenBank/DDBJ whole genome shotgun (WGS) entry which is preliminary data.</text>
</comment>
<dbReference type="EMBL" id="CAJFDH010000002">
    <property type="protein sequence ID" value="CAD5210692.1"/>
    <property type="molecule type" value="Genomic_DNA"/>
</dbReference>
<feature type="transmembrane region" description="Helical" evidence="5">
    <location>
        <begin position="264"/>
        <end position="284"/>
    </location>
</feature>
<name>A0A811K5R9_9BILA</name>
<organism evidence="7 8">
    <name type="scientific">Bursaphelenchus okinawaensis</name>
    <dbReference type="NCBI Taxonomy" id="465554"/>
    <lineage>
        <taxon>Eukaryota</taxon>
        <taxon>Metazoa</taxon>
        <taxon>Ecdysozoa</taxon>
        <taxon>Nematoda</taxon>
        <taxon>Chromadorea</taxon>
        <taxon>Rhabditida</taxon>
        <taxon>Tylenchina</taxon>
        <taxon>Tylenchomorpha</taxon>
        <taxon>Aphelenchoidea</taxon>
        <taxon>Aphelenchoididae</taxon>
        <taxon>Bursaphelenchus</taxon>
    </lineage>
</organism>
<feature type="domain" description="SLC26A/SulP transporter" evidence="6">
    <location>
        <begin position="304"/>
        <end position="384"/>
    </location>
</feature>
<dbReference type="Pfam" id="PF00916">
    <property type="entry name" value="Sulfate_transp"/>
    <property type="match status" value="2"/>
</dbReference>
<keyword evidence="8" id="KW-1185">Reference proteome</keyword>
<feature type="transmembrane region" description="Helical" evidence="5">
    <location>
        <begin position="67"/>
        <end position="91"/>
    </location>
</feature>
<evidence type="ECO:0000313" key="7">
    <source>
        <dbReference type="EMBL" id="CAD5210692.1"/>
    </source>
</evidence>
<reference evidence="7" key="1">
    <citation type="submission" date="2020-09" db="EMBL/GenBank/DDBJ databases">
        <authorList>
            <person name="Kikuchi T."/>
        </authorList>
    </citation>
    <scope>NUCLEOTIDE SEQUENCE</scope>
    <source>
        <strain evidence="7">SH1</strain>
    </source>
</reference>
<dbReference type="InterPro" id="IPR011547">
    <property type="entry name" value="SLC26A/SulP_dom"/>
</dbReference>
<proteinExistence type="predicted"/>
<evidence type="ECO:0000256" key="1">
    <source>
        <dbReference type="ARBA" id="ARBA00004141"/>
    </source>
</evidence>
<dbReference type="OrthoDB" id="288203at2759"/>
<dbReference type="GO" id="GO:0055085">
    <property type="term" value="P:transmembrane transport"/>
    <property type="evidence" value="ECO:0007669"/>
    <property type="project" value="InterPro"/>
</dbReference>
<evidence type="ECO:0000313" key="8">
    <source>
        <dbReference type="Proteomes" id="UP000614601"/>
    </source>
</evidence>
<dbReference type="EMBL" id="CAJFCW020000002">
    <property type="protein sequence ID" value="CAG9091869.1"/>
    <property type="molecule type" value="Genomic_DNA"/>
</dbReference>
<dbReference type="Proteomes" id="UP000783686">
    <property type="component" value="Unassembled WGS sequence"/>
</dbReference>
<evidence type="ECO:0000256" key="4">
    <source>
        <dbReference type="ARBA" id="ARBA00023136"/>
    </source>
</evidence>
<feature type="transmembrane region" description="Helical" evidence="5">
    <location>
        <begin position="97"/>
        <end position="113"/>
    </location>
</feature>
<evidence type="ECO:0000256" key="2">
    <source>
        <dbReference type="ARBA" id="ARBA00022692"/>
    </source>
</evidence>
<gene>
    <name evidence="7" type="ORF">BOKJ2_LOCUS3321</name>
</gene>
<dbReference type="PANTHER" id="PTHR11814">
    <property type="entry name" value="SULFATE TRANSPORTER"/>
    <property type="match status" value="1"/>
</dbReference>